<dbReference type="GO" id="GO:0015074">
    <property type="term" value="P:DNA integration"/>
    <property type="evidence" value="ECO:0007669"/>
    <property type="project" value="InterPro"/>
</dbReference>
<evidence type="ECO:0000313" key="3">
    <source>
        <dbReference type="Proteomes" id="UP000239711"/>
    </source>
</evidence>
<reference evidence="2 3" key="1">
    <citation type="submission" date="2018-02" db="EMBL/GenBank/DDBJ databases">
        <title>The draft genome of Sphingobacterium sp. 5JN-11.</title>
        <authorList>
            <person name="Liu L."/>
            <person name="Li L."/>
            <person name="Liang L."/>
            <person name="Zhang X."/>
            <person name="Wang T."/>
        </authorList>
    </citation>
    <scope>NUCLEOTIDE SEQUENCE [LARGE SCALE GENOMIC DNA]</scope>
    <source>
        <strain evidence="2 3">5JN-11</strain>
    </source>
</reference>
<feature type="domain" description="Integrase catalytic" evidence="1">
    <location>
        <begin position="119"/>
        <end position="279"/>
    </location>
</feature>
<dbReference type="GO" id="GO:0003676">
    <property type="term" value="F:nucleic acid binding"/>
    <property type="evidence" value="ECO:0007669"/>
    <property type="project" value="InterPro"/>
</dbReference>
<dbReference type="PROSITE" id="PS50994">
    <property type="entry name" value="INTEGRASE"/>
    <property type="match status" value="1"/>
</dbReference>
<evidence type="ECO:0000313" key="2">
    <source>
        <dbReference type="EMBL" id="PRD48019.1"/>
    </source>
</evidence>
<dbReference type="OrthoDB" id="9815231at2"/>
<gene>
    <name evidence="2" type="ORF">C5745_05770</name>
</gene>
<dbReference type="InterPro" id="IPR012337">
    <property type="entry name" value="RNaseH-like_sf"/>
</dbReference>
<dbReference type="EMBL" id="PVBQ01000004">
    <property type="protein sequence ID" value="PRD48019.1"/>
    <property type="molecule type" value="Genomic_DNA"/>
</dbReference>
<dbReference type="Pfam" id="PF13333">
    <property type="entry name" value="rve_2"/>
    <property type="match status" value="1"/>
</dbReference>
<dbReference type="PANTHER" id="PTHR46889">
    <property type="entry name" value="TRANSPOSASE INSF FOR INSERTION SEQUENCE IS3B-RELATED"/>
    <property type="match status" value="1"/>
</dbReference>
<dbReference type="Proteomes" id="UP000239711">
    <property type="component" value="Unassembled WGS sequence"/>
</dbReference>
<dbReference type="RefSeq" id="WP_105716046.1">
    <property type="nucleotide sequence ID" value="NZ_PVBQ01000004.1"/>
</dbReference>
<accession>A0A2S9J5K4</accession>
<dbReference type="InterPro" id="IPR001584">
    <property type="entry name" value="Integrase_cat-core"/>
</dbReference>
<dbReference type="SUPFAM" id="SSF53098">
    <property type="entry name" value="Ribonuclease H-like"/>
    <property type="match status" value="1"/>
</dbReference>
<proteinExistence type="predicted"/>
<dbReference type="Pfam" id="PF13276">
    <property type="entry name" value="HTH_21"/>
    <property type="match status" value="1"/>
</dbReference>
<dbReference type="InterPro" id="IPR025948">
    <property type="entry name" value="HTH-like_dom"/>
</dbReference>
<dbReference type="Gene3D" id="3.30.420.10">
    <property type="entry name" value="Ribonuclease H-like superfamily/Ribonuclease H"/>
    <property type="match status" value="1"/>
</dbReference>
<evidence type="ECO:0000259" key="1">
    <source>
        <dbReference type="PROSITE" id="PS50994"/>
    </source>
</evidence>
<organism evidence="2 3">
    <name type="scientific">Sphingobacterium haloxyli</name>
    <dbReference type="NCBI Taxonomy" id="2100533"/>
    <lineage>
        <taxon>Bacteria</taxon>
        <taxon>Pseudomonadati</taxon>
        <taxon>Bacteroidota</taxon>
        <taxon>Sphingobacteriia</taxon>
        <taxon>Sphingobacteriales</taxon>
        <taxon>Sphingobacteriaceae</taxon>
        <taxon>Sphingobacterium</taxon>
    </lineage>
</organism>
<dbReference type="AlphaFoldDB" id="A0A2S9J5K4"/>
<keyword evidence="3" id="KW-1185">Reference proteome</keyword>
<comment type="caution">
    <text evidence="2">The sequence shown here is derived from an EMBL/GenBank/DDBJ whole genome shotgun (WGS) entry which is preliminary data.</text>
</comment>
<dbReference type="InterPro" id="IPR050900">
    <property type="entry name" value="Transposase_IS3/IS150/IS904"/>
</dbReference>
<name>A0A2S9J5K4_9SPHI</name>
<dbReference type="PANTHER" id="PTHR46889:SF4">
    <property type="entry name" value="TRANSPOSASE INSO FOR INSERTION SEQUENCE ELEMENT IS911B-RELATED"/>
    <property type="match status" value="1"/>
</dbReference>
<dbReference type="NCBIfam" id="NF033516">
    <property type="entry name" value="transpos_IS3"/>
    <property type="match status" value="1"/>
</dbReference>
<protein>
    <recommendedName>
        <fullName evidence="1">Integrase catalytic domain-containing protein</fullName>
    </recommendedName>
</protein>
<dbReference type="InterPro" id="IPR036397">
    <property type="entry name" value="RNaseH_sf"/>
</dbReference>
<sequence>MSRDEKRGLVCPSYKKMSVYRQCKVIELPRSSYYFKPKGESLFNLQVMNAIDRKFLDCPFYGVERMTDYLRQDVGYFVGQKRVRRLYKLMNLKTIHPKKNLSKANKADYKFPYLLRNLKVERPAQVWQADITYIPMFKGFMYMFAIIDVYSRKIMGWDVSNTMNAEWCRDVLVDTIQRHGKPEIFNTDQGSQFTSEVFVKALQKNEVKISMDGKGRALDNIYIERFWGSLKREKIYLNPPNGGVDLYKQVKDYVHFYNTERRHKSLGRITPDEKFYQEIKNVS</sequence>
<dbReference type="InterPro" id="IPR048020">
    <property type="entry name" value="Transpos_IS3"/>
</dbReference>
<dbReference type="Pfam" id="PF00665">
    <property type="entry name" value="rve"/>
    <property type="match status" value="1"/>
</dbReference>